<reference evidence="1" key="1">
    <citation type="submission" date="2020-02" db="EMBL/GenBank/DDBJ databases">
        <title>Synteny-based analysis reveals conserved mechanism for high triclosan tolerance in Pseudomonas, as well as instances of horizontal transfer.</title>
        <authorList>
            <person name="Mcfarland A.G."/>
            <person name="Bertucci H.K."/>
            <person name="Litmann E."/>
            <person name="Shen J."/>
            <person name="Huttenhower C."/>
            <person name="Hartmann E.M."/>
        </authorList>
    </citation>
    <scope>NUCLEOTIDE SEQUENCE</scope>
    <source>
        <strain evidence="1">109A1</strain>
    </source>
</reference>
<gene>
    <name evidence="1" type="ORF">G7024_16005</name>
</gene>
<dbReference type="AlphaFoldDB" id="A0AA40RUZ5"/>
<dbReference type="EMBL" id="JAAMRD010000014">
    <property type="protein sequence ID" value="MBA1305895.1"/>
    <property type="molecule type" value="Genomic_DNA"/>
</dbReference>
<protein>
    <submittedName>
        <fullName evidence="1">Uncharacterized protein</fullName>
    </submittedName>
</protein>
<evidence type="ECO:0000313" key="2">
    <source>
        <dbReference type="Proteomes" id="UP001138621"/>
    </source>
</evidence>
<sequence length="108" mass="11321">MNQSIHLATSTGTASAPLYATFEHEIEGAVFTFGIHANVSGHRSLKLSEFSTGMGVADLPEDAEALPDATALVDHGREALQSVIHLHGVVAVANILTTNRSSRVALNS</sequence>
<organism evidence="1 2">
    <name type="scientific">Stutzerimonas stutzeri</name>
    <name type="common">Pseudomonas stutzeri</name>
    <dbReference type="NCBI Taxonomy" id="316"/>
    <lineage>
        <taxon>Bacteria</taxon>
        <taxon>Pseudomonadati</taxon>
        <taxon>Pseudomonadota</taxon>
        <taxon>Gammaproteobacteria</taxon>
        <taxon>Pseudomonadales</taxon>
        <taxon>Pseudomonadaceae</taxon>
        <taxon>Stutzerimonas</taxon>
    </lineage>
</organism>
<proteinExistence type="predicted"/>
<name>A0AA40RUZ5_STUST</name>
<dbReference type="RefSeq" id="WP_041109826.1">
    <property type="nucleotide sequence ID" value="NZ_JAAMRD010000014.1"/>
</dbReference>
<dbReference type="Proteomes" id="UP001138621">
    <property type="component" value="Unassembled WGS sequence"/>
</dbReference>
<comment type="caution">
    <text evidence="1">The sequence shown here is derived from an EMBL/GenBank/DDBJ whole genome shotgun (WGS) entry which is preliminary data.</text>
</comment>
<evidence type="ECO:0000313" key="1">
    <source>
        <dbReference type="EMBL" id="MBA1305895.1"/>
    </source>
</evidence>
<accession>A0AA40RUZ5</accession>